<organism evidence="2 3">
    <name type="scientific">Calicophoron daubneyi</name>
    <name type="common">Rumen fluke</name>
    <name type="synonym">Paramphistomum daubneyi</name>
    <dbReference type="NCBI Taxonomy" id="300641"/>
    <lineage>
        <taxon>Eukaryota</taxon>
        <taxon>Metazoa</taxon>
        <taxon>Spiralia</taxon>
        <taxon>Lophotrochozoa</taxon>
        <taxon>Platyhelminthes</taxon>
        <taxon>Trematoda</taxon>
        <taxon>Digenea</taxon>
        <taxon>Plagiorchiida</taxon>
        <taxon>Pronocephalata</taxon>
        <taxon>Paramphistomoidea</taxon>
        <taxon>Paramphistomidae</taxon>
        <taxon>Calicophoron</taxon>
    </lineage>
</organism>
<reference evidence="2" key="1">
    <citation type="submission" date="2024-06" db="EMBL/GenBank/DDBJ databases">
        <authorList>
            <person name="Liu X."/>
            <person name="Lenzi L."/>
            <person name="Haldenby T S."/>
            <person name="Uol C."/>
        </authorList>
    </citation>
    <scope>NUCLEOTIDE SEQUENCE</scope>
</reference>
<feature type="region of interest" description="Disordered" evidence="1">
    <location>
        <begin position="191"/>
        <end position="306"/>
    </location>
</feature>
<feature type="compositionally biased region" description="Acidic residues" evidence="1">
    <location>
        <begin position="236"/>
        <end position="261"/>
    </location>
</feature>
<protein>
    <submittedName>
        <fullName evidence="2">Uncharacterized protein</fullName>
    </submittedName>
</protein>
<evidence type="ECO:0000256" key="1">
    <source>
        <dbReference type="SAM" id="MobiDB-lite"/>
    </source>
</evidence>
<evidence type="ECO:0000313" key="3">
    <source>
        <dbReference type="Proteomes" id="UP001497525"/>
    </source>
</evidence>
<dbReference type="EMBL" id="CAXLJL010000723">
    <property type="protein sequence ID" value="CAL5140472.1"/>
    <property type="molecule type" value="Genomic_DNA"/>
</dbReference>
<sequence>MNIPWPQPFDDGDVQEFLLDFEDVAELVGVKTEQAKLVCLRSLSRGRAKAVLDAARAANGKLEWSAAKEALLAGFSGPADRHAAMQRFKNASLTTGSDPLVFTVHLRKELRKALPSLEKSSAEVILIDKFLDAMPAKMAKQLKLAALVRQMTLEEMAEAVRSLSSEQKQVASLERLDNGTELRTLQHVVERLTQEVPNPGDKRRAAHPTPEAGYGKDIPVYTVSSVSTADLHTDDPCDEEYEQQQEPEEEQEAKEEEEEQEEKGAQFYPGKEAEETQSLKIQEDFRPQKEAKEPGTRRKQEHTMSFEARRNWANQKRKKLYQLNHAILPSQEFGKLVQKRIRFWKIYRGRKKKRKRRKKFKGGRSVVCGLISPSNQWKGVVDQ</sequence>
<dbReference type="AlphaFoldDB" id="A0AAV2TUJ9"/>
<feature type="compositionally biased region" description="Basic and acidic residues" evidence="1">
    <location>
        <begin position="281"/>
        <end position="306"/>
    </location>
</feature>
<name>A0AAV2TUJ9_CALDB</name>
<evidence type="ECO:0000313" key="2">
    <source>
        <dbReference type="EMBL" id="CAL5140472.1"/>
    </source>
</evidence>
<gene>
    <name evidence="2" type="ORF">CDAUBV1_LOCUS15787</name>
</gene>
<proteinExistence type="predicted"/>
<dbReference type="Proteomes" id="UP001497525">
    <property type="component" value="Unassembled WGS sequence"/>
</dbReference>
<accession>A0AAV2TUJ9</accession>
<comment type="caution">
    <text evidence="2">The sequence shown here is derived from an EMBL/GenBank/DDBJ whole genome shotgun (WGS) entry which is preliminary data.</text>
</comment>